<dbReference type="PROSITE" id="PS51294">
    <property type="entry name" value="HTH_MYB"/>
    <property type="match status" value="1"/>
</dbReference>
<evidence type="ECO:0000256" key="9">
    <source>
        <dbReference type="SAM" id="Coils"/>
    </source>
</evidence>
<keyword evidence="7" id="KW-0238">DNA-binding</keyword>
<feature type="compositionally biased region" description="Basic and acidic residues" evidence="10">
    <location>
        <begin position="1097"/>
        <end position="1139"/>
    </location>
</feature>
<feature type="compositionally biased region" description="Basic and acidic residues" evidence="10">
    <location>
        <begin position="1307"/>
        <end position="1320"/>
    </location>
</feature>
<feature type="region of interest" description="Disordered" evidence="10">
    <location>
        <begin position="1"/>
        <end position="61"/>
    </location>
</feature>
<dbReference type="GO" id="GO:0006357">
    <property type="term" value="P:regulation of transcription by RNA polymerase II"/>
    <property type="evidence" value="ECO:0007669"/>
    <property type="project" value="TreeGrafter"/>
</dbReference>
<evidence type="ECO:0008006" key="15">
    <source>
        <dbReference type="Google" id="ProtNLM"/>
    </source>
</evidence>
<dbReference type="GO" id="GO:0032991">
    <property type="term" value="C:protein-containing complex"/>
    <property type="evidence" value="ECO:0007669"/>
    <property type="project" value="UniProtKB-ARBA"/>
</dbReference>
<dbReference type="GO" id="GO:0005654">
    <property type="term" value="C:nucleoplasm"/>
    <property type="evidence" value="ECO:0007669"/>
    <property type="project" value="UniProtKB-ARBA"/>
</dbReference>
<dbReference type="Pfam" id="PF00249">
    <property type="entry name" value="Myb_DNA-binding"/>
    <property type="match status" value="2"/>
</dbReference>
<feature type="compositionally biased region" description="Polar residues" evidence="10">
    <location>
        <begin position="1076"/>
        <end position="1096"/>
    </location>
</feature>
<dbReference type="Proteomes" id="UP001231518">
    <property type="component" value="Chromosome 21"/>
</dbReference>
<feature type="compositionally biased region" description="Pro residues" evidence="10">
    <location>
        <begin position="692"/>
        <end position="710"/>
    </location>
</feature>
<keyword evidence="4" id="KW-0863">Zinc-finger</keyword>
<keyword evidence="6 9" id="KW-0175">Coiled coil</keyword>
<feature type="compositionally biased region" description="Low complexity" evidence="10">
    <location>
        <begin position="720"/>
        <end position="730"/>
    </location>
</feature>
<feature type="compositionally biased region" description="Basic and acidic residues" evidence="10">
    <location>
        <begin position="1212"/>
        <end position="1221"/>
    </location>
</feature>
<dbReference type="InterPro" id="IPR001005">
    <property type="entry name" value="SANT/Myb"/>
</dbReference>
<evidence type="ECO:0000313" key="13">
    <source>
        <dbReference type="EMBL" id="KAJ8711235.1"/>
    </source>
</evidence>
<dbReference type="GO" id="GO:0008270">
    <property type="term" value="F:zinc ion binding"/>
    <property type="evidence" value="ECO:0007669"/>
    <property type="project" value="UniProtKB-KW"/>
</dbReference>
<dbReference type="GO" id="GO:0003677">
    <property type="term" value="F:DNA binding"/>
    <property type="evidence" value="ECO:0007669"/>
    <property type="project" value="UniProtKB-KW"/>
</dbReference>
<feature type="compositionally biased region" description="Low complexity" evidence="10">
    <location>
        <begin position="28"/>
        <end position="39"/>
    </location>
</feature>
<feature type="compositionally biased region" description="Basic and acidic residues" evidence="10">
    <location>
        <begin position="1236"/>
        <end position="1247"/>
    </location>
</feature>
<feature type="compositionally biased region" description="Polar residues" evidence="10">
    <location>
        <begin position="520"/>
        <end position="532"/>
    </location>
</feature>
<feature type="compositionally biased region" description="Gly residues" evidence="10">
    <location>
        <begin position="1731"/>
        <end position="1746"/>
    </location>
</feature>
<feature type="coiled-coil region" evidence="9">
    <location>
        <begin position="296"/>
        <end position="349"/>
    </location>
</feature>
<evidence type="ECO:0000256" key="7">
    <source>
        <dbReference type="ARBA" id="ARBA00023125"/>
    </source>
</evidence>
<keyword evidence="14" id="KW-1185">Reference proteome</keyword>
<keyword evidence="5" id="KW-0862">Zinc</keyword>
<feature type="compositionally biased region" description="Basic and acidic residues" evidence="10">
    <location>
        <begin position="1615"/>
        <end position="1634"/>
    </location>
</feature>
<feature type="region of interest" description="Disordered" evidence="10">
    <location>
        <begin position="1700"/>
        <end position="1746"/>
    </location>
</feature>
<evidence type="ECO:0000256" key="10">
    <source>
        <dbReference type="SAM" id="MobiDB-lite"/>
    </source>
</evidence>
<evidence type="ECO:0000259" key="11">
    <source>
        <dbReference type="PROSITE" id="PS51293"/>
    </source>
</evidence>
<dbReference type="SUPFAM" id="SSF46689">
    <property type="entry name" value="Homeodomain-like"/>
    <property type="match status" value="1"/>
</dbReference>
<evidence type="ECO:0000256" key="2">
    <source>
        <dbReference type="ARBA" id="ARBA00010097"/>
    </source>
</evidence>
<dbReference type="PANTHER" id="PTHR13992">
    <property type="entry name" value="NUCLEAR RECEPTOR CO-REPRESSOR RELATED NCOR"/>
    <property type="match status" value="1"/>
</dbReference>
<evidence type="ECO:0000313" key="14">
    <source>
        <dbReference type="Proteomes" id="UP001231518"/>
    </source>
</evidence>
<feature type="region of interest" description="Disordered" evidence="10">
    <location>
        <begin position="1076"/>
        <end position="1283"/>
    </location>
</feature>
<dbReference type="PROSITE" id="PS51293">
    <property type="entry name" value="SANT"/>
    <property type="match status" value="1"/>
</dbReference>
<evidence type="ECO:0000256" key="8">
    <source>
        <dbReference type="ARBA" id="ARBA00023242"/>
    </source>
</evidence>
<dbReference type="InterPro" id="IPR009057">
    <property type="entry name" value="Homeodomain-like_sf"/>
</dbReference>
<sequence>MAQYSQRTQPMHRPGQTDHGHGGGALAYGGKPAAGGVVAPPQPRPPPAAPYAPQPYPPAQLRLHQPGYGSAALSYRDSSYVRGGGAVGSVGGVGAVGAGAVGAGEYRGGRVSLLGGAYLPQPVPAAHHPPPADPPPFKKIRLTADRTPLPHHQPLRVDTREPVNQYSTVEVLSPNPPSEPTMEDQSFRTTKDDLLQQISKVDREMALSESTLSKLKKKQEELEQTASKPARAEEPEETVPRHRCLAQCVYAENRKKASSAHAVLSHLGKPVRYPLYNQPQDTEVYHENIRKHRTFRKRLAEHIRKLKLEAEKREDALAEAYSRRAAEWLRRVERIEQGQKRKAKDARNREFFEKVFPELRKQREERERFNRLGARVKSEAELEEIADGLHEQEHEDKKMRSLTVVPPLLRDPSDATPIYIDTNRRCMDMEAEHKELQLRNVWSQAERELFREKYLQHPKNFGQIASFLPRKSVRDCVRFYYLSKKAENYKQLLRKPRQRRSARNPPRAQPEPELPAGVTTRLQRSQGTTARGSESKEPTLEESLQQVSDAVTCIPIPTAAPAQPPRSELTRTPPLPPSPPPASSAPPAPVTSTPTPLSVASSPAAAPTPPAVDVPLPPPTTADVTLTITPVSTPISSQTSVAPTSSPVTCITSTAAVAAASSAPAMSTGLSTGSNSNSGSNSASGSGSGSAPPTPQPAQPPTPTQPPPTPETAVTERIGTPSSTATLTTTTITTTSSNCAVCNMSGATRTVSRSRAIHYGLKEEAVGARVCEPCHCRCVRSRYTRCPVPTCPGPRVRAKRLRHLPPRWHDLSLELKRPLMDEFEIPSELSKCCLACFKRITRRLETVVEGGLAPEPTEEEVSRFRSLLREHGTAWDRIAAVSGRTPASLKAFYFTYRKKLQLDTSCADRPALPRSTSSEDSALSSADTDTASGGSPGAPAGPPAPAPRTDAVAPRRPRRDEYDSSATETADEENDAPSAKIVPPTSLPTVVSSASSCSPVVVSAVPASPVTSVGRAAAQPQTVRDVVLNLIEISLTRDSQPQHPSIKPHQIKVTSSCASGREALATLSVVNSSHVGNTGAASPQRAATITPLSHSGANDKDVMLLHIEPRAERPERVERPERHERHDNLLLRQERHEPLLDLSVKRPRHDQPFSHPNKSVYRNSTDYRPQQERESPNQYNSKPKSVGAPPRPTLKPSPNPKGSITLGTPVESRFEPHRNPPEPKTGSITAGTPVHHLPDKRTLDFYKRRSPGGPAAYYAAPGSQPRPQSPSFSPTGSSGYTRNPYGLEQRQIIMADFITSQQMHGGARRDRERAASPHLRRDAVSVITRHTPHYPHPHPHPPPDERAASPQFRRDALSVIQRHSPQHVYQHQHPQPPPGHEAFTSLVDVASAATALPVPRGSQQDGKQEAKQQQSQQQQQQQQHHDLRFMSQKFPIGSQFPQMMDRRVQSQPQYMERDRQIQIQRRDAERAIHAIHERHAMEQQQQQQQHQNQQQQQHQAQIIHDRHHMQHSISVSSQDGERRMISSVTYSTPKPRAQTPHHLDRKDTRTVVSSVSVGPAVAGGVQGVAGVGGVAGVAGAAGAENRARPAEGTLTAASLIDAIITHQISQSSDQRFPDRPDRGVTPADREREEAAHAAAAAAAHTTSIKLGDLASNIITRDFCSPTTSIMHHNNRFSVGNSEGYVSGGAEEWKRRDAPKHAPYLEPVSPPDNHPANRNNSNRRYSCVGSSVGSGGTGSSSSGAGGGGVLTAFDYVTNRIVEVMRSDADERTKPLAFPTTAYAYPYSALNVATAPGDSSSSPAASTPVPTACPPVPMEPAPLMSAQYEPLSDED</sequence>
<feature type="compositionally biased region" description="Low complexity" evidence="10">
    <location>
        <begin position="1791"/>
        <end position="1808"/>
    </location>
</feature>
<evidence type="ECO:0000256" key="4">
    <source>
        <dbReference type="ARBA" id="ARBA00022771"/>
    </source>
</evidence>
<dbReference type="InterPro" id="IPR031557">
    <property type="entry name" value="N-CoR_GPS2_interact"/>
</dbReference>
<feature type="region of interest" description="Disordered" evidence="10">
    <location>
        <begin position="217"/>
        <end position="238"/>
    </location>
</feature>
<dbReference type="Gene3D" id="1.20.5.430">
    <property type="match status" value="1"/>
</dbReference>
<dbReference type="PANTHER" id="PTHR13992:SF39">
    <property type="entry name" value="SMRTER, ISOFORM G"/>
    <property type="match status" value="1"/>
</dbReference>
<feature type="region of interest" description="Disordered" evidence="10">
    <location>
        <begin position="1301"/>
        <end position="1320"/>
    </location>
</feature>
<feature type="region of interest" description="Disordered" evidence="10">
    <location>
        <begin position="1790"/>
        <end position="1833"/>
    </location>
</feature>
<feature type="region of interest" description="Disordered" evidence="10">
    <location>
        <begin position="1609"/>
        <end position="1634"/>
    </location>
</feature>
<dbReference type="InterPro" id="IPR051571">
    <property type="entry name" value="N-CoR_corepressor"/>
</dbReference>
<accession>A0AAD7YCT2</accession>
<evidence type="ECO:0000259" key="12">
    <source>
        <dbReference type="PROSITE" id="PS51294"/>
    </source>
</evidence>
<dbReference type="SMART" id="SM00717">
    <property type="entry name" value="SANT"/>
    <property type="match status" value="2"/>
</dbReference>
<feature type="domain" description="HTH myb-type" evidence="12">
    <location>
        <begin position="857"/>
        <end position="901"/>
    </location>
</feature>
<feature type="compositionally biased region" description="Low complexity" evidence="10">
    <location>
        <begin position="590"/>
        <end position="605"/>
    </location>
</feature>
<name>A0AAD7YCT2_MYTSE</name>
<feature type="region of interest" description="Disordered" evidence="10">
    <location>
        <begin position="665"/>
        <end position="730"/>
    </location>
</feature>
<feature type="compositionally biased region" description="Pro residues" evidence="10">
    <location>
        <begin position="40"/>
        <end position="58"/>
    </location>
</feature>
<feature type="compositionally biased region" description="Low complexity" evidence="10">
    <location>
        <begin position="915"/>
        <end position="933"/>
    </location>
</feature>
<comment type="similarity">
    <text evidence="2">Belongs to the N-CoR nuclear receptor corepressors family.</text>
</comment>
<feature type="compositionally biased region" description="Low complexity" evidence="10">
    <location>
        <begin position="1411"/>
        <end position="1422"/>
    </location>
</feature>
<evidence type="ECO:0000256" key="1">
    <source>
        <dbReference type="ARBA" id="ARBA00004123"/>
    </source>
</evidence>
<feature type="compositionally biased region" description="Polar residues" evidence="10">
    <location>
        <begin position="1154"/>
        <end position="1168"/>
    </location>
</feature>
<feature type="region of interest" description="Disordered" evidence="10">
    <location>
        <begin position="1479"/>
        <end position="1549"/>
    </location>
</feature>
<dbReference type="Gene3D" id="1.10.10.60">
    <property type="entry name" value="Homeodomain-like"/>
    <property type="match status" value="2"/>
</dbReference>
<feature type="compositionally biased region" description="Pro residues" evidence="10">
    <location>
        <begin position="1189"/>
        <end position="1199"/>
    </location>
</feature>
<dbReference type="Pfam" id="PF15784">
    <property type="entry name" value="GPS2_interact"/>
    <property type="match status" value="1"/>
</dbReference>
<feature type="region of interest" description="Disordered" evidence="10">
    <location>
        <begin position="491"/>
        <end position="625"/>
    </location>
</feature>
<keyword evidence="3" id="KW-0479">Metal-binding</keyword>
<feature type="compositionally biased region" description="Pro residues" evidence="10">
    <location>
        <begin position="606"/>
        <end position="620"/>
    </location>
</feature>
<feature type="region of interest" description="Disordered" evidence="10">
    <location>
        <begin position="908"/>
        <end position="989"/>
    </location>
</feature>
<dbReference type="GO" id="GO:0000785">
    <property type="term" value="C:chromatin"/>
    <property type="evidence" value="ECO:0007669"/>
    <property type="project" value="TreeGrafter"/>
</dbReference>
<feature type="compositionally biased region" description="Low complexity" evidence="10">
    <location>
        <begin position="1251"/>
        <end position="1274"/>
    </location>
</feature>
<dbReference type="InterPro" id="IPR017930">
    <property type="entry name" value="Myb_dom"/>
</dbReference>
<feature type="region of interest" description="Disordered" evidence="10">
    <location>
        <begin position="1398"/>
        <end position="1425"/>
    </location>
</feature>
<dbReference type="InterPro" id="IPR017884">
    <property type="entry name" value="SANT_dom"/>
</dbReference>
<reference evidence="13" key="1">
    <citation type="submission" date="2023-03" db="EMBL/GenBank/DDBJ databases">
        <title>Chromosome-level genomes of two armyworms, Mythimna separata and Mythimna loreyi, provide insights into the biosynthesis and reception of sex pheromones.</title>
        <authorList>
            <person name="Zhao H."/>
        </authorList>
    </citation>
    <scope>NUCLEOTIDE SEQUENCE</scope>
    <source>
        <strain evidence="13">BeijingLab</strain>
        <tissue evidence="13">Pupa</tissue>
    </source>
</reference>
<feature type="compositionally biased region" description="Pro residues" evidence="10">
    <location>
        <begin position="1809"/>
        <end position="1818"/>
    </location>
</feature>
<comment type="subcellular location">
    <subcellularLocation>
        <location evidence="1">Nucleus</location>
    </subcellularLocation>
</comment>
<feature type="domain" description="SANT" evidence="11">
    <location>
        <begin position="437"/>
        <end position="488"/>
    </location>
</feature>
<keyword evidence="8" id="KW-0539">Nucleus</keyword>
<feature type="compositionally biased region" description="Low complexity" evidence="10">
    <location>
        <begin position="665"/>
        <end position="691"/>
    </location>
</feature>
<dbReference type="CDD" id="cd00167">
    <property type="entry name" value="SANT"/>
    <property type="match status" value="1"/>
</dbReference>
<feature type="compositionally biased region" description="Pro residues" evidence="10">
    <location>
        <begin position="573"/>
        <end position="589"/>
    </location>
</feature>
<organism evidence="13 14">
    <name type="scientific">Mythimna separata</name>
    <name type="common">Oriental armyworm</name>
    <name type="synonym">Pseudaletia separata</name>
    <dbReference type="NCBI Taxonomy" id="271217"/>
    <lineage>
        <taxon>Eukaryota</taxon>
        <taxon>Metazoa</taxon>
        <taxon>Ecdysozoa</taxon>
        <taxon>Arthropoda</taxon>
        <taxon>Hexapoda</taxon>
        <taxon>Insecta</taxon>
        <taxon>Pterygota</taxon>
        <taxon>Neoptera</taxon>
        <taxon>Endopterygota</taxon>
        <taxon>Lepidoptera</taxon>
        <taxon>Glossata</taxon>
        <taxon>Ditrysia</taxon>
        <taxon>Noctuoidea</taxon>
        <taxon>Noctuidae</taxon>
        <taxon>Noctuinae</taxon>
        <taxon>Hadenini</taxon>
        <taxon>Mythimna</taxon>
    </lineage>
</organism>
<gene>
    <name evidence="13" type="ORF">PYW07_008477</name>
</gene>
<feature type="compositionally biased region" description="Low complexity" evidence="10">
    <location>
        <begin position="1483"/>
        <end position="1501"/>
    </location>
</feature>
<dbReference type="EMBL" id="JARGEI010000022">
    <property type="protein sequence ID" value="KAJ8711235.1"/>
    <property type="molecule type" value="Genomic_DNA"/>
</dbReference>
<feature type="compositionally biased region" description="Basic residues" evidence="10">
    <location>
        <begin position="492"/>
        <end position="502"/>
    </location>
</feature>
<protein>
    <recommendedName>
        <fullName evidence="15">Nuclear receptor corepressor 1</fullName>
    </recommendedName>
</protein>
<evidence type="ECO:0000256" key="3">
    <source>
        <dbReference type="ARBA" id="ARBA00022723"/>
    </source>
</evidence>
<proteinExistence type="inferred from homology"/>
<comment type="caution">
    <text evidence="13">The sequence shown here is derived from an EMBL/GenBank/DDBJ whole genome shotgun (WGS) entry which is preliminary data.</text>
</comment>
<evidence type="ECO:0000256" key="5">
    <source>
        <dbReference type="ARBA" id="ARBA00022833"/>
    </source>
</evidence>
<dbReference type="FunFam" id="1.10.10.60:FF:000012">
    <property type="entry name" value="Metastasis-associated 1 family, member 3"/>
    <property type="match status" value="1"/>
</dbReference>
<evidence type="ECO:0000256" key="6">
    <source>
        <dbReference type="ARBA" id="ARBA00023054"/>
    </source>
</evidence>